<reference evidence="1 2" key="1">
    <citation type="journal article" date="2018" name="Mol. Biol. Evol.">
        <title>Broad Genomic Sampling Reveals a Smut Pathogenic Ancestry of the Fungal Clade Ustilaginomycotina.</title>
        <authorList>
            <person name="Kijpornyongpan T."/>
            <person name="Mondo S.J."/>
            <person name="Barry K."/>
            <person name="Sandor L."/>
            <person name="Lee J."/>
            <person name="Lipzen A."/>
            <person name="Pangilinan J."/>
            <person name="LaButti K."/>
            <person name="Hainaut M."/>
            <person name="Henrissat B."/>
            <person name="Grigoriev I.V."/>
            <person name="Spatafora J.W."/>
            <person name="Aime M.C."/>
        </authorList>
    </citation>
    <scope>NUCLEOTIDE SEQUENCE [LARGE SCALE GENOMIC DNA]</scope>
    <source>
        <strain evidence="1 2">SA 807</strain>
    </source>
</reference>
<keyword evidence="2" id="KW-1185">Reference proteome</keyword>
<dbReference type="EMBL" id="KZ819822">
    <property type="protein sequence ID" value="PWN51720.1"/>
    <property type="molecule type" value="Genomic_DNA"/>
</dbReference>
<proteinExistence type="predicted"/>
<organism evidence="1 2">
    <name type="scientific">Violaceomyces palustris</name>
    <dbReference type="NCBI Taxonomy" id="1673888"/>
    <lineage>
        <taxon>Eukaryota</taxon>
        <taxon>Fungi</taxon>
        <taxon>Dikarya</taxon>
        <taxon>Basidiomycota</taxon>
        <taxon>Ustilaginomycotina</taxon>
        <taxon>Ustilaginomycetes</taxon>
        <taxon>Violaceomycetales</taxon>
        <taxon>Violaceomycetaceae</taxon>
        <taxon>Violaceomyces</taxon>
    </lineage>
</organism>
<name>A0ACD0P152_9BASI</name>
<accession>A0ACD0P152</accession>
<dbReference type="Proteomes" id="UP000245626">
    <property type="component" value="Unassembled WGS sequence"/>
</dbReference>
<sequence length="1332" mass="144486">MAACADAPSKPFLHHRPSHSNTLTRSKTPPSANIGSAAPNGTSITTERDPAAQPDHKRQKSLGADPVVPSYGTARWDYPSDPAGQSLQQQSFAESTPRTDENAVGESSVAGTPSASATTVQRPNIKVRIITWNMHDSLPKGDLDVLLGKVGAYIPPESGWDISAENRIPPLPYDDAHPYHIVVIAGQECPWGDGKRIATSVGMAGEIGDLTRNKSRAASNLKKEKERERERERAKEKEKPEREKEKEKRAKESSKPKLHQTRTQAPGWSDICEDWFCKGPSGSVGKTLAKGPSPSMSRSIGLSKPETDGAQPFVSHSPAHSSGHNLISGPSTSDGTPLALGPYELVIKERMMGCYMAVYCWRGCKERIRGCSKAHVKSGLLSGRVGNKGGVGISVKLGQTRMLFVNAHLAAHEGKVAVRLANVAKIKAELKVDSFLPKDDPRTQLEDITEQFDHCFWFGDLNFRIDISRQHADWLLMQKRYDQALAFDQLRKVLAEGDSFRGFQEGPILFPPTYKFDVMKTLKAKRSRTVSQRILHRRQGSKGADSIAPAAELAMEQSSAPHKELDLTTTNLVQDSVTEEEEEEEEENEKADSSHDHPAIPEGVASNKDIQRRRSKSRRAAAAAKMERAIAAGLDVGSMSDDDASSVSSSAWGSLTGSSYGARLDSDLEELAMLRSSSRPSDLEREVERERIVSENTTAAQGPKVFSQGAAIKAKLKLIDFVKSATGKRNQSGLPSPTALKLSANRRRSSLIKTEMKFVSQDAMPTPPIQIPAGGPHVPGERRRVPDRRSSLGSNSSPIASTSGAKESDASSPVNSTSSGASLFSSPSKSSKSSVAVRAANPPEPCATTTDKLGGEKLDGNLTGLDGAPASVASSAGGFARRLTVVGRRGSTAQTVPSNVVAGDSGGESMARSASTKTISMAAATDASGDDGEAVELQAYDTSAKQRVPSWCDRVLFRSTVPIEEDEEEEPEESGNIRIGGERMSSRVGTVLSNVFTPMRQAVVHKRDASGRLGGFLSSNGPADGGSQSASVTFAGGAPRPPAEQGPLAYQKSRQPRRMRTFSNLTTITTTTIREVPPSPTKPRSPFHRFFHPRRQHAMKPTSTFDQGDHHQGGLSVSRNDLGTNLMTRAISAVDLPSQLQERQKEFGSTKEVKDHALLTPADGRLEGHGAFSLTKGIDRDKPGQETGVEIKPEVTRDEEPIHQRPTLPSRSPSERTWLPSISHPQGPWSIENEQEPNSIQTNSRRTPSSTSWWSDHISLLHLPSFLHPLRKYEKNQVEEGGKEEERKLGLVGPKRGRIECLLYKSLDDREMRILEGRSDHRPVIFVGAIGI</sequence>
<evidence type="ECO:0000313" key="1">
    <source>
        <dbReference type="EMBL" id="PWN51720.1"/>
    </source>
</evidence>
<evidence type="ECO:0000313" key="2">
    <source>
        <dbReference type="Proteomes" id="UP000245626"/>
    </source>
</evidence>
<protein>
    <submittedName>
        <fullName evidence="1">DNase I-like protein</fullName>
    </submittedName>
</protein>
<gene>
    <name evidence="1" type="ORF">IE53DRAFT_341897</name>
</gene>